<gene>
    <name evidence="2" type="ORF">DRU74_24270</name>
</gene>
<sequence>MKNVKIMAVAAALSAVMTGSVFAATAVGGQELTISTAFNSGAVSYAEVQSEYVSITSGKPLAADTLLAKITNLPAGAKLIDTTTGNSSNRKQILFTKVGDTSVTFPATVKDASDNVLSDNTVGTTASLYDGAAVVSVKTAAEISHAEPGVYTSRPTVYTYTN</sequence>
<evidence type="ECO:0000313" key="2">
    <source>
        <dbReference type="EMBL" id="MLU99788.1"/>
    </source>
</evidence>
<feature type="signal peptide" evidence="1">
    <location>
        <begin position="1"/>
        <end position="23"/>
    </location>
</feature>
<comment type="caution">
    <text evidence="2">The sequence shown here is derived from an EMBL/GenBank/DDBJ whole genome shotgun (WGS) entry which is preliminary data.</text>
</comment>
<evidence type="ECO:0000256" key="1">
    <source>
        <dbReference type="SAM" id="SignalP"/>
    </source>
</evidence>
<proteinExistence type="predicted"/>
<organism evidence="2">
    <name type="scientific">Salmonella enterica I</name>
    <dbReference type="NCBI Taxonomy" id="59201"/>
    <lineage>
        <taxon>Bacteria</taxon>
        <taxon>Pseudomonadati</taxon>
        <taxon>Pseudomonadota</taxon>
        <taxon>Gammaproteobacteria</taxon>
        <taxon>Enterobacterales</taxon>
        <taxon>Enterobacteriaceae</taxon>
        <taxon>Salmonella</taxon>
    </lineage>
</organism>
<reference evidence="2" key="1">
    <citation type="submission" date="2018-07" db="EMBL/GenBank/DDBJ databases">
        <authorList>
            <person name="Ashton P.M."/>
            <person name="Dallman T."/>
            <person name="Nair S."/>
            <person name="De Pinna E."/>
            <person name="Peters T."/>
            <person name="Grant K."/>
        </authorList>
    </citation>
    <scope>NUCLEOTIDE SEQUENCE [LARGE SCALE GENOMIC DNA]</scope>
    <source>
        <strain evidence="2">157339</strain>
    </source>
</reference>
<dbReference type="AlphaFoldDB" id="A0A403MNC5"/>
<evidence type="ECO:0008006" key="3">
    <source>
        <dbReference type="Google" id="ProtNLM"/>
    </source>
</evidence>
<feature type="chain" id="PRO_5019173999" description="Fimbrial protein" evidence="1">
    <location>
        <begin position="24"/>
        <end position="162"/>
    </location>
</feature>
<keyword evidence="1" id="KW-0732">Signal</keyword>
<dbReference type="Proteomes" id="UP000885374">
    <property type="component" value="Unassembled WGS sequence"/>
</dbReference>
<name>A0A403MNC5_SALET</name>
<dbReference type="EMBL" id="RVHM01000055">
    <property type="protein sequence ID" value="MLU99788.1"/>
    <property type="molecule type" value="Genomic_DNA"/>
</dbReference>
<accession>A0A403MNC5</accession>
<protein>
    <recommendedName>
        <fullName evidence="3">Fimbrial protein</fullName>
    </recommendedName>
</protein>